<protein>
    <submittedName>
        <fullName evidence="6">Carboxypeptidase S1-like protein B</fullName>
    </submittedName>
</protein>
<organism evidence="6 7">
    <name type="scientific">Lachnellula suecica</name>
    <dbReference type="NCBI Taxonomy" id="602035"/>
    <lineage>
        <taxon>Eukaryota</taxon>
        <taxon>Fungi</taxon>
        <taxon>Dikarya</taxon>
        <taxon>Ascomycota</taxon>
        <taxon>Pezizomycotina</taxon>
        <taxon>Leotiomycetes</taxon>
        <taxon>Helotiales</taxon>
        <taxon>Lachnaceae</taxon>
        <taxon>Lachnellula</taxon>
    </lineage>
</organism>
<keyword evidence="3" id="KW-0645">Protease</keyword>
<reference evidence="6 7" key="1">
    <citation type="submission" date="2018-05" db="EMBL/GenBank/DDBJ databases">
        <title>Genome sequencing and assembly of the regulated plant pathogen Lachnellula willkommii and related sister species for the development of diagnostic species identification markers.</title>
        <authorList>
            <person name="Giroux E."/>
            <person name="Bilodeau G."/>
        </authorList>
    </citation>
    <scope>NUCLEOTIDE SEQUENCE [LARGE SCALE GENOMIC DNA]</scope>
    <source>
        <strain evidence="6 7">CBS 268.59</strain>
    </source>
</reference>
<keyword evidence="5" id="KW-0325">Glycoprotein</keyword>
<dbReference type="InterPro" id="IPR029058">
    <property type="entry name" value="AB_hydrolase_fold"/>
</dbReference>
<dbReference type="Gene3D" id="1.10.287.410">
    <property type="match status" value="1"/>
</dbReference>
<evidence type="ECO:0000256" key="3">
    <source>
        <dbReference type="ARBA" id="ARBA00022670"/>
    </source>
</evidence>
<evidence type="ECO:0000256" key="2">
    <source>
        <dbReference type="ARBA" id="ARBA00022645"/>
    </source>
</evidence>
<evidence type="ECO:0000256" key="1">
    <source>
        <dbReference type="ARBA" id="ARBA00009431"/>
    </source>
</evidence>
<proteinExistence type="inferred from homology"/>
<sequence>MTSPADYAICTEAEDMCRDNVESPYYFYGGRGAYDIRHPYADPTPESYFVDYLNLPSTAAALGVDLNYTLDANNDVYYAFQETGDFIFPNFKEDLEMLLNNSVRVALIYGDADYICNWFGGEAVSLAVNYTYKEEFAASGYTPFMVDGDEYGEVRQYGNFSFLRVYESGHEVPYYQPKASLELFKRVLLHLDVADGTIPVTGNFSTSGDAKATHTNTFWALPSSTSAAAASSSTASATSAAPQIVRRKF</sequence>
<evidence type="ECO:0000256" key="4">
    <source>
        <dbReference type="ARBA" id="ARBA00022801"/>
    </source>
</evidence>
<dbReference type="Proteomes" id="UP000469558">
    <property type="component" value="Unassembled WGS sequence"/>
</dbReference>
<comment type="caution">
    <text evidence="6">The sequence shown here is derived from an EMBL/GenBank/DDBJ whole genome shotgun (WGS) entry which is preliminary data.</text>
</comment>
<dbReference type="Gene3D" id="3.40.50.1820">
    <property type="entry name" value="alpha/beta hydrolase"/>
    <property type="match status" value="1"/>
</dbReference>
<dbReference type="SUPFAM" id="SSF53474">
    <property type="entry name" value="alpha/beta-Hydrolases"/>
    <property type="match status" value="1"/>
</dbReference>
<dbReference type="Pfam" id="PF00450">
    <property type="entry name" value="Peptidase_S10"/>
    <property type="match status" value="1"/>
</dbReference>
<dbReference type="OrthoDB" id="443318at2759"/>
<keyword evidence="7" id="KW-1185">Reference proteome</keyword>
<dbReference type="EMBL" id="QGMK01000201">
    <property type="protein sequence ID" value="TVY83356.1"/>
    <property type="molecule type" value="Genomic_DNA"/>
</dbReference>
<evidence type="ECO:0000313" key="6">
    <source>
        <dbReference type="EMBL" id="TVY83356.1"/>
    </source>
</evidence>
<accession>A0A8T9CDN4</accession>
<keyword evidence="4" id="KW-0378">Hydrolase</keyword>
<evidence type="ECO:0000313" key="7">
    <source>
        <dbReference type="Proteomes" id="UP000469558"/>
    </source>
</evidence>
<name>A0A8T9CDN4_9HELO</name>
<comment type="similarity">
    <text evidence="1">Belongs to the peptidase S10 family.</text>
</comment>
<dbReference type="InterPro" id="IPR001563">
    <property type="entry name" value="Peptidase_S10"/>
</dbReference>
<evidence type="ECO:0000256" key="5">
    <source>
        <dbReference type="ARBA" id="ARBA00023180"/>
    </source>
</evidence>
<dbReference type="GO" id="GO:0006508">
    <property type="term" value="P:proteolysis"/>
    <property type="evidence" value="ECO:0007669"/>
    <property type="project" value="UniProtKB-KW"/>
</dbReference>
<dbReference type="GO" id="GO:0004185">
    <property type="term" value="F:serine-type carboxypeptidase activity"/>
    <property type="evidence" value="ECO:0007669"/>
    <property type="project" value="InterPro"/>
</dbReference>
<keyword evidence="2 6" id="KW-0121">Carboxypeptidase</keyword>
<gene>
    <name evidence="6" type="primary">SCPB_3</name>
    <name evidence="6" type="ORF">LSUE1_G001001</name>
</gene>
<dbReference type="AlphaFoldDB" id="A0A8T9CDN4"/>